<dbReference type="PIRSF" id="PIRSF039008">
    <property type="entry name" value="YjbJ"/>
    <property type="match status" value="1"/>
</dbReference>
<accession>A0A5B8FXJ9</accession>
<feature type="domain" description="CsbD-like" evidence="2">
    <location>
        <begin position="4"/>
        <end position="56"/>
    </location>
</feature>
<dbReference type="InterPro" id="IPR026042">
    <property type="entry name" value="YjbJ"/>
</dbReference>
<keyword evidence="4" id="KW-1185">Reference proteome</keyword>
<dbReference type="SUPFAM" id="SSF69047">
    <property type="entry name" value="Hypothetical protein YjbJ"/>
    <property type="match status" value="1"/>
</dbReference>
<dbReference type="InterPro" id="IPR050423">
    <property type="entry name" value="UPF0337_stress_rsp"/>
</dbReference>
<dbReference type="InterPro" id="IPR036629">
    <property type="entry name" value="YjbJ_sf"/>
</dbReference>
<dbReference type="Pfam" id="PF05532">
    <property type="entry name" value="CsbD"/>
    <property type="match status" value="1"/>
</dbReference>
<reference evidence="3 4" key="1">
    <citation type="submission" date="2019-06" db="EMBL/GenBank/DDBJ databases">
        <title>Genome sequence of Rhodobacteraceae bacterium D4M1.</title>
        <authorList>
            <person name="Cao J."/>
        </authorList>
    </citation>
    <scope>NUCLEOTIDE SEQUENCE [LARGE SCALE GENOMIC DNA]</scope>
    <source>
        <strain evidence="3 4">D4M1</strain>
    </source>
</reference>
<proteinExistence type="inferred from homology"/>
<evidence type="ECO:0000256" key="1">
    <source>
        <dbReference type="ARBA" id="ARBA00009129"/>
    </source>
</evidence>
<comment type="similarity">
    <text evidence="1">Belongs to the UPF0337 (CsbD) family.</text>
</comment>
<dbReference type="EMBL" id="CP040818">
    <property type="protein sequence ID" value="QDL91259.1"/>
    <property type="molecule type" value="Genomic_DNA"/>
</dbReference>
<dbReference type="PANTHER" id="PTHR34977:SF1">
    <property type="entry name" value="UPF0337 PROTEIN YJBJ"/>
    <property type="match status" value="1"/>
</dbReference>
<protein>
    <submittedName>
        <fullName evidence="3">CsbD family protein</fullName>
    </submittedName>
</protein>
<dbReference type="InterPro" id="IPR008462">
    <property type="entry name" value="CsbD"/>
</dbReference>
<evidence type="ECO:0000313" key="4">
    <source>
        <dbReference type="Proteomes" id="UP000305888"/>
    </source>
</evidence>
<evidence type="ECO:0000259" key="2">
    <source>
        <dbReference type="Pfam" id="PF05532"/>
    </source>
</evidence>
<dbReference type="Proteomes" id="UP000305888">
    <property type="component" value="Chromosome"/>
</dbReference>
<dbReference type="Gene3D" id="1.10.1470.10">
    <property type="entry name" value="YjbJ"/>
    <property type="match status" value="1"/>
</dbReference>
<name>A0A5B8FXJ9_9RHOB</name>
<dbReference type="OrthoDB" id="9796058at2"/>
<gene>
    <name evidence="3" type="ORF">FDP22_05365</name>
</gene>
<dbReference type="RefSeq" id="WP_138575657.1">
    <property type="nucleotide sequence ID" value="NZ_CP040818.1"/>
</dbReference>
<dbReference type="KEGG" id="ppru:FDP22_05365"/>
<organism evidence="3 4">
    <name type="scientific">Paroceanicella profunda</name>
    <dbReference type="NCBI Taxonomy" id="2579971"/>
    <lineage>
        <taxon>Bacteria</taxon>
        <taxon>Pseudomonadati</taxon>
        <taxon>Pseudomonadota</taxon>
        <taxon>Alphaproteobacteria</taxon>
        <taxon>Rhodobacterales</taxon>
        <taxon>Paracoccaceae</taxon>
        <taxon>Paroceanicella</taxon>
    </lineage>
</organism>
<evidence type="ECO:0000313" key="3">
    <source>
        <dbReference type="EMBL" id="QDL91259.1"/>
    </source>
</evidence>
<sequence length="65" mass="7496">MNMDQIKGNWKQLSGTLQREWGELTDDDVAKIEGDQTKLAGILQEKYGIAKEEAEKRIDEWSSRN</sequence>
<dbReference type="AlphaFoldDB" id="A0A5B8FXJ9"/>
<dbReference type="PANTHER" id="PTHR34977">
    <property type="entry name" value="UPF0337 PROTEIN YJBJ"/>
    <property type="match status" value="1"/>
</dbReference>